<keyword evidence="8" id="KW-1185">Reference proteome</keyword>
<organism evidence="7 8">
    <name type="scientific">Aphanomyces stellatus</name>
    <dbReference type="NCBI Taxonomy" id="120398"/>
    <lineage>
        <taxon>Eukaryota</taxon>
        <taxon>Sar</taxon>
        <taxon>Stramenopiles</taxon>
        <taxon>Oomycota</taxon>
        <taxon>Saprolegniomycetes</taxon>
        <taxon>Saprolegniales</taxon>
        <taxon>Verrucalvaceae</taxon>
        <taxon>Aphanomyces</taxon>
    </lineage>
</organism>
<sequence length="256" mass="29297">MWEAYVVAAEEGVALLVSLYILATHPPHQHEAYASPYAFRTPPSGFKRLFHVFCIVYFTLVQTVDIVHSHGHCVFFYTTWNYVAQIFFWCWSLADRKGVSRLRLVLFDVLFPVSIFVVIVVWGILLPMAMHTHEEALLLNWVSFSQHGINTVLLLVDGLWSDSRAVAWSTGALSVLWPLIYCIFAWIVHNASAQGFWPYPFLAIDHPDAPLWYLMLVLGQVLIFWFTWGIASMRVRAASHKRVDTEALTQLLDVTA</sequence>
<name>A0A485KE19_9STRA</name>
<keyword evidence="2 5" id="KW-0812">Transmembrane</keyword>
<evidence type="ECO:0000256" key="2">
    <source>
        <dbReference type="ARBA" id="ARBA00022692"/>
    </source>
</evidence>
<evidence type="ECO:0000256" key="5">
    <source>
        <dbReference type="SAM" id="Phobius"/>
    </source>
</evidence>
<dbReference type="Proteomes" id="UP000332933">
    <property type="component" value="Unassembled WGS sequence"/>
</dbReference>
<evidence type="ECO:0000313" key="7">
    <source>
        <dbReference type="EMBL" id="VFT82882.1"/>
    </source>
</evidence>
<dbReference type="GO" id="GO:0016020">
    <property type="term" value="C:membrane"/>
    <property type="evidence" value="ECO:0007669"/>
    <property type="project" value="InterPro"/>
</dbReference>
<evidence type="ECO:0000256" key="4">
    <source>
        <dbReference type="ARBA" id="ARBA00023136"/>
    </source>
</evidence>
<feature type="transmembrane region" description="Helical" evidence="5">
    <location>
        <begin position="74"/>
        <end position="93"/>
    </location>
</feature>
<comment type="subcellular location">
    <subcellularLocation>
        <location evidence="1">Endomembrane system</location>
        <topology evidence="1">Multi-pass membrane protein</topology>
    </subcellularLocation>
</comment>
<feature type="transmembrane region" description="Helical" evidence="5">
    <location>
        <begin position="211"/>
        <end position="231"/>
    </location>
</feature>
<dbReference type="GO" id="GO:0012505">
    <property type="term" value="C:endomembrane system"/>
    <property type="evidence" value="ECO:0007669"/>
    <property type="project" value="UniProtKB-SubCell"/>
</dbReference>
<protein>
    <submittedName>
        <fullName evidence="7">Aste57867_5859 protein</fullName>
    </submittedName>
</protein>
<dbReference type="InterPro" id="IPR006838">
    <property type="entry name" value="ADTRP_AIG1"/>
</dbReference>
<dbReference type="OrthoDB" id="419711at2759"/>
<reference evidence="6" key="2">
    <citation type="submission" date="2019-06" db="EMBL/GenBank/DDBJ databases">
        <title>Genomics analysis of Aphanomyces spp. identifies a new class of oomycete effector associated with host adaptation.</title>
        <authorList>
            <person name="Gaulin E."/>
        </authorList>
    </citation>
    <scope>NUCLEOTIDE SEQUENCE</scope>
    <source>
        <strain evidence="6">CBS 578.67</strain>
    </source>
</reference>
<feature type="transmembrane region" description="Helical" evidence="5">
    <location>
        <begin position="172"/>
        <end position="191"/>
    </location>
</feature>
<dbReference type="EMBL" id="VJMH01002226">
    <property type="protein sequence ID" value="KAF0709634.1"/>
    <property type="molecule type" value="Genomic_DNA"/>
</dbReference>
<dbReference type="Pfam" id="PF04750">
    <property type="entry name" value="Far-17a_AIG1"/>
    <property type="match status" value="1"/>
</dbReference>
<evidence type="ECO:0000313" key="8">
    <source>
        <dbReference type="Proteomes" id="UP000332933"/>
    </source>
</evidence>
<proteinExistence type="predicted"/>
<dbReference type="EMBL" id="CAADRA010002228">
    <property type="protein sequence ID" value="VFT82882.1"/>
    <property type="molecule type" value="Genomic_DNA"/>
</dbReference>
<dbReference type="AlphaFoldDB" id="A0A485KE19"/>
<feature type="transmembrane region" description="Helical" evidence="5">
    <location>
        <begin position="138"/>
        <end position="160"/>
    </location>
</feature>
<keyword evidence="4 5" id="KW-0472">Membrane</keyword>
<accession>A0A485KE19</accession>
<evidence type="ECO:0000313" key="6">
    <source>
        <dbReference type="EMBL" id="KAF0709634.1"/>
    </source>
</evidence>
<dbReference type="PANTHER" id="PTHR12242:SF22">
    <property type="entry name" value="OS02G0130600 PROTEIN"/>
    <property type="match status" value="1"/>
</dbReference>
<dbReference type="PANTHER" id="PTHR12242">
    <property type="entry name" value="OS02G0130600 PROTEIN-RELATED"/>
    <property type="match status" value="1"/>
</dbReference>
<evidence type="ECO:0000256" key="1">
    <source>
        <dbReference type="ARBA" id="ARBA00004127"/>
    </source>
</evidence>
<reference evidence="7 8" key="1">
    <citation type="submission" date="2019-03" db="EMBL/GenBank/DDBJ databases">
        <authorList>
            <person name="Gaulin E."/>
            <person name="Dumas B."/>
        </authorList>
    </citation>
    <scope>NUCLEOTIDE SEQUENCE [LARGE SCALE GENOMIC DNA]</scope>
    <source>
        <strain evidence="7">CBS 568.67</strain>
    </source>
</reference>
<keyword evidence="3 5" id="KW-1133">Transmembrane helix</keyword>
<feature type="transmembrane region" description="Helical" evidence="5">
    <location>
        <begin position="49"/>
        <end position="68"/>
    </location>
</feature>
<gene>
    <name evidence="7" type="primary">Aste57867_5859</name>
    <name evidence="6" type="ORF">As57867_005845</name>
    <name evidence="7" type="ORF">ASTE57867_5859</name>
</gene>
<evidence type="ECO:0000256" key="3">
    <source>
        <dbReference type="ARBA" id="ARBA00022989"/>
    </source>
</evidence>
<feature type="transmembrane region" description="Helical" evidence="5">
    <location>
        <begin position="105"/>
        <end position="126"/>
    </location>
</feature>